<keyword evidence="4" id="KW-1185">Reference proteome</keyword>
<evidence type="ECO:0000256" key="1">
    <source>
        <dbReference type="SAM" id="MobiDB-lite"/>
    </source>
</evidence>
<accession>A0A1E7FNW8</accession>
<dbReference type="InParanoid" id="A0A1E7FNW8"/>
<keyword evidence="2" id="KW-1133">Transmembrane helix</keyword>
<dbReference type="EMBL" id="KV784355">
    <property type="protein sequence ID" value="OEU19824.1"/>
    <property type="molecule type" value="Genomic_DNA"/>
</dbReference>
<dbReference type="OrthoDB" id="10650185at2759"/>
<name>A0A1E7FNW8_9STRA</name>
<dbReference type="Proteomes" id="UP000095751">
    <property type="component" value="Unassembled WGS sequence"/>
</dbReference>
<evidence type="ECO:0000313" key="4">
    <source>
        <dbReference type="Proteomes" id="UP000095751"/>
    </source>
</evidence>
<proteinExistence type="predicted"/>
<feature type="region of interest" description="Disordered" evidence="1">
    <location>
        <begin position="1"/>
        <end position="28"/>
    </location>
</feature>
<evidence type="ECO:0000313" key="3">
    <source>
        <dbReference type="EMBL" id="OEU19824.1"/>
    </source>
</evidence>
<keyword evidence="2" id="KW-0472">Membrane</keyword>
<keyword evidence="2" id="KW-0812">Transmembrane</keyword>
<dbReference type="KEGG" id="fcy:FRACYDRAFT_235885"/>
<feature type="transmembrane region" description="Helical" evidence="2">
    <location>
        <begin position="201"/>
        <end position="224"/>
    </location>
</feature>
<sequence length="226" mass="24514">MNADNNTELFTHEQTTQMTSANSGEPKNKQISDFVDKVCDPCGFVPANLDEALAHKKQMKLLKAQDAEAAKLMESGNGGARGVDPVVEIPDDEAKNDNDDHAVDSMLAKFDLDCCPQPNNTKGIAAQEDKQVAEEEFLESEALAEDDRERSLANIAAKMNDIDLETAAEDTSDEQINDDYGDIASRSGGKMQQAWYKTPGYAALIVLCGAFSIAIIVMAILLLVKN</sequence>
<feature type="compositionally biased region" description="Polar residues" evidence="1">
    <location>
        <begin position="1"/>
        <end position="25"/>
    </location>
</feature>
<dbReference type="AlphaFoldDB" id="A0A1E7FNW8"/>
<reference evidence="3 4" key="1">
    <citation type="submission" date="2016-09" db="EMBL/GenBank/DDBJ databases">
        <title>Extensive genetic diversity and differential bi-allelic expression allows diatom success in the polar Southern Ocean.</title>
        <authorList>
            <consortium name="DOE Joint Genome Institute"/>
            <person name="Mock T."/>
            <person name="Otillar R.P."/>
            <person name="Strauss J."/>
            <person name="Dupont C."/>
            <person name="Frickenhaus S."/>
            <person name="Maumus F."/>
            <person name="Mcmullan M."/>
            <person name="Sanges R."/>
            <person name="Schmutz J."/>
            <person name="Toseland A."/>
            <person name="Valas R."/>
            <person name="Veluchamy A."/>
            <person name="Ward B.J."/>
            <person name="Allen A."/>
            <person name="Barry K."/>
            <person name="Falciatore A."/>
            <person name="Ferrante M."/>
            <person name="Fortunato A.E."/>
            <person name="Gloeckner G."/>
            <person name="Gruber A."/>
            <person name="Hipkin R."/>
            <person name="Janech M."/>
            <person name="Kroth P."/>
            <person name="Leese F."/>
            <person name="Lindquist E."/>
            <person name="Lyon B.R."/>
            <person name="Martin J."/>
            <person name="Mayer C."/>
            <person name="Parker M."/>
            <person name="Quesneville H."/>
            <person name="Raymond J."/>
            <person name="Uhlig C."/>
            <person name="Valentin K.U."/>
            <person name="Worden A.Z."/>
            <person name="Armbrust E.V."/>
            <person name="Bowler C."/>
            <person name="Green B."/>
            <person name="Moulton V."/>
            <person name="Van Oosterhout C."/>
            <person name="Grigoriev I."/>
        </authorList>
    </citation>
    <scope>NUCLEOTIDE SEQUENCE [LARGE SCALE GENOMIC DNA]</scope>
    <source>
        <strain evidence="3 4">CCMP1102</strain>
    </source>
</reference>
<evidence type="ECO:0000256" key="2">
    <source>
        <dbReference type="SAM" id="Phobius"/>
    </source>
</evidence>
<organism evidence="3 4">
    <name type="scientific">Fragilariopsis cylindrus CCMP1102</name>
    <dbReference type="NCBI Taxonomy" id="635003"/>
    <lineage>
        <taxon>Eukaryota</taxon>
        <taxon>Sar</taxon>
        <taxon>Stramenopiles</taxon>
        <taxon>Ochrophyta</taxon>
        <taxon>Bacillariophyta</taxon>
        <taxon>Bacillariophyceae</taxon>
        <taxon>Bacillariophycidae</taxon>
        <taxon>Bacillariales</taxon>
        <taxon>Bacillariaceae</taxon>
        <taxon>Fragilariopsis</taxon>
    </lineage>
</organism>
<gene>
    <name evidence="3" type="ORF">FRACYDRAFT_235885</name>
</gene>
<protein>
    <submittedName>
        <fullName evidence="3">Uncharacterized protein</fullName>
    </submittedName>
</protein>